<dbReference type="InterPro" id="IPR029479">
    <property type="entry name" value="Nitroreductase"/>
</dbReference>
<dbReference type="CDD" id="cd02149">
    <property type="entry name" value="NfsB-like"/>
    <property type="match status" value="1"/>
</dbReference>
<keyword evidence="6" id="KW-0560">Oxidoreductase</keyword>
<evidence type="ECO:0000256" key="2">
    <source>
        <dbReference type="ARBA" id="ARBA00007118"/>
    </source>
</evidence>
<dbReference type="SUPFAM" id="SSF55469">
    <property type="entry name" value="FMN-dependent nitroreductase-like"/>
    <property type="match status" value="1"/>
</dbReference>
<dbReference type="Proteomes" id="UP001621964">
    <property type="component" value="Unassembled WGS sequence"/>
</dbReference>
<keyword evidence="3" id="KW-0285">Flavoprotein</keyword>
<feature type="domain" description="Nitroreductase" evidence="8">
    <location>
        <begin position="15"/>
        <end position="198"/>
    </location>
</feature>
<accession>A0ABW8Q2W9</accession>
<dbReference type="PANTHER" id="PTHR23026:SF125">
    <property type="entry name" value="OXYGEN-INSENSITIVE NAD(P)H NITROREDUCTASE"/>
    <property type="match status" value="1"/>
</dbReference>
<evidence type="ECO:0000256" key="4">
    <source>
        <dbReference type="ARBA" id="ARBA00022643"/>
    </source>
</evidence>
<keyword evidence="5" id="KW-0521">NADP</keyword>
<organism evidence="9 10">
    <name type="scientific">Neisseria oralis</name>
    <dbReference type="NCBI Taxonomy" id="1107316"/>
    <lineage>
        <taxon>Bacteria</taxon>
        <taxon>Pseudomonadati</taxon>
        <taxon>Pseudomonadota</taxon>
        <taxon>Betaproteobacteria</taxon>
        <taxon>Neisseriales</taxon>
        <taxon>Neisseriaceae</taxon>
        <taxon>Neisseria</taxon>
    </lineage>
</organism>
<dbReference type="RefSeq" id="WP_293278272.1">
    <property type="nucleotide sequence ID" value="NZ_JBJGEB010000001.1"/>
</dbReference>
<evidence type="ECO:0000313" key="9">
    <source>
        <dbReference type="EMBL" id="MFK7641207.1"/>
    </source>
</evidence>
<evidence type="ECO:0000313" key="10">
    <source>
        <dbReference type="Proteomes" id="UP001621964"/>
    </source>
</evidence>
<keyword evidence="7" id="KW-0520">NAD</keyword>
<dbReference type="InterPro" id="IPR050627">
    <property type="entry name" value="Nitroreductase/BluB"/>
</dbReference>
<comment type="caution">
    <text evidence="9">The sequence shown here is derived from an EMBL/GenBank/DDBJ whole genome shotgun (WGS) entry which is preliminary data.</text>
</comment>
<sequence length="220" mass="25235">MFADKQTVLDAFNFRHACKSYDASKKISAEDFDFILESARLSPSSFGLEPWRFLVIQNPELRGEIRDISWGASKIMDCSHFVILLARTQQAMQADYQRRIWGGVHHIPPETIEIMEKFFKNFSERDFAITENPRTFHDWACKQTYIALANMMTAAALIGIDSTPVEGFQLDKANSLLAEKGLMDPDEYRISVMVAFGYRAREPKRAKTRQAAADIIQWVE</sequence>
<evidence type="ECO:0000256" key="3">
    <source>
        <dbReference type="ARBA" id="ARBA00022630"/>
    </source>
</evidence>
<name>A0ABW8Q2W9_9NEIS</name>
<evidence type="ECO:0000256" key="5">
    <source>
        <dbReference type="ARBA" id="ARBA00022857"/>
    </source>
</evidence>
<protein>
    <submittedName>
        <fullName evidence="9">NAD(P)H-dependent oxidoreductase</fullName>
    </submittedName>
</protein>
<comment type="similarity">
    <text evidence="2">Belongs to the nitroreductase family.</text>
</comment>
<dbReference type="InterPro" id="IPR033878">
    <property type="entry name" value="NfsB-like"/>
</dbReference>
<keyword evidence="10" id="KW-1185">Reference proteome</keyword>
<proteinExistence type="inferred from homology"/>
<keyword evidence="4" id="KW-0288">FMN</keyword>
<dbReference type="Gene3D" id="3.40.109.10">
    <property type="entry name" value="NADH Oxidase"/>
    <property type="match status" value="1"/>
</dbReference>
<comment type="cofactor">
    <cofactor evidence="1">
        <name>FMN</name>
        <dbReference type="ChEBI" id="CHEBI:58210"/>
    </cofactor>
</comment>
<dbReference type="PANTHER" id="PTHR23026">
    <property type="entry name" value="NADPH NITROREDUCTASE"/>
    <property type="match status" value="1"/>
</dbReference>
<reference evidence="9 10" key="1">
    <citation type="submission" date="2024-11" db="EMBL/GenBank/DDBJ databases">
        <authorList>
            <person name="Mikucki A.G."/>
            <person name="Kahler C.M."/>
        </authorList>
    </citation>
    <scope>NUCLEOTIDE SEQUENCE [LARGE SCALE GENOMIC DNA]</scope>
    <source>
        <strain evidence="9 10">EXNM717</strain>
    </source>
</reference>
<dbReference type="InterPro" id="IPR000415">
    <property type="entry name" value="Nitroreductase-like"/>
</dbReference>
<dbReference type="EMBL" id="JBJGEB010000001">
    <property type="protein sequence ID" value="MFK7641207.1"/>
    <property type="molecule type" value="Genomic_DNA"/>
</dbReference>
<evidence type="ECO:0000256" key="6">
    <source>
        <dbReference type="ARBA" id="ARBA00023002"/>
    </source>
</evidence>
<gene>
    <name evidence="9" type="ORF">ACI43T_01650</name>
</gene>
<dbReference type="Pfam" id="PF00881">
    <property type="entry name" value="Nitroreductase"/>
    <property type="match status" value="1"/>
</dbReference>
<evidence type="ECO:0000259" key="8">
    <source>
        <dbReference type="Pfam" id="PF00881"/>
    </source>
</evidence>
<evidence type="ECO:0000256" key="7">
    <source>
        <dbReference type="ARBA" id="ARBA00023027"/>
    </source>
</evidence>
<evidence type="ECO:0000256" key="1">
    <source>
        <dbReference type="ARBA" id="ARBA00001917"/>
    </source>
</evidence>